<protein>
    <submittedName>
        <fullName evidence="5">LuxR family GAF modulated transcriptional regulator</fullName>
    </submittedName>
</protein>
<dbReference type="PRINTS" id="PR00038">
    <property type="entry name" value="HTHLUXR"/>
</dbReference>
<dbReference type="PANTHER" id="PTHR44688">
    <property type="entry name" value="DNA-BINDING TRANSCRIPTIONAL ACTIVATOR DEVR_DOSR"/>
    <property type="match status" value="1"/>
</dbReference>
<dbReference type="GO" id="GO:0003677">
    <property type="term" value="F:DNA binding"/>
    <property type="evidence" value="ECO:0007669"/>
    <property type="project" value="UniProtKB-KW"/>
</dbReference>
<gene>
    <name evidence="5" type="ORF">FB468_0150</name>
</gene>
<dbReference type="RefSeq" id="WP_141885661.1">
    <property type="nucleotide sequence ID" value="NZ_BAAAUY010000023.1"/>
</dbReference>
<dbReference type="SUPFAM" id="SSF55781">
    <property type="entry name" value="GAF domain-like"/>
    <property type="match status" value="1"/>
</dbReference>
<comment type="caution">
    <text evidence="5">The sequence shown here is derived from an EMBL/GenBank/DDBJ whole genome shotgun (WGS) entry which is preliminary data.</text>
</comment>
<evidence type="ECO:0000313" key="6">
    <source>
        <dbReference type="Proteomes" id="UP000319094"/>
    </source>
</evidence>
<dbReference type="Proteomes" id="UP000319094">
    <property type="component" value="Unassembled WGS sequence"/>
</dbReference>
<dbReference type="PANTHER" id="PTHR44688:SF16">
    <property type="entry name" value="DNA-BINDING TRANSCRIPTIONAL ACTIVATOR DEVR_DOSR"/>
    <property type="match status" value="1"/>
</dbReference>
<dbReference type="SMART" id="SM00421">
    <property type="entry name" value="HTH_LUXR"/>
    <property type="match status" value="1"/>
</dbReference>
<feature type="domain" description="HTH luxR-type" evidence="4">
    <location>
        <begin position="208"/>
        <end position="273"/>
    </location>
</feature>
<dbReference type="Pfam" id="PF00196">
    <property type="entry name" value="GerE"/>
    <property type="match status" value="1"/>
</dbReference>
<sequence>MMRSAVAGALTGAREATNLEVLFGGYAAPDSGQFTITHTVGAKTPALTGLVIRKGEGLGGLALAQKSPTVARDYLHDATISRHYDPAVEAESLRSVVAFPIVIEGAARGIVYGARRQTGTFAEPEVKSVRAAAEAVAFRVAVDEAVQKQVESAETAEYLRTVHSAPADREWEQVRVAFAELRELARTIEDTETQVGVQAVLDKLTPETVAEGPTLSAREIDVLALVALGLSNREIGGRLHLELETVKSYLRSAMRKLGAHNRVESVVLARGLGHLP</sequence>
<organism evidence="5 6">
    <name type="scientific">Leucobacter komagatae</name>
    <dbReference type="NCBI Taxonomy" id="55969"/>
    <lineage>
        <taxon>Bacteria</taxon>
        <taxon>Bacillati</taxon>
        <taxon>Actinomycetota</taxon>
        <taxon>Actinomycetes</taxon>
        <taxon>Micrococcales</taxon>
        <taxon>Microbacteriaceae</taxon>
        <taxon>Leucobacter</taxon>
    </lineage>
</organism>
<reference evidence="5 6" key="1">
    <citation type="submission" date="2019-06" db="EMBL/GenBank/DDBJ databases">
        <title>Sequencing the genomes of 1000 actinobacteria strains.</title>
        <authorList>
            <person name="Klenk H.-P."/>
        </authorList>
    </citation>
    <scope>NUCLEOTIDE SEQUENCE [LARGE SCALE GENOMIC DNA]</scope>
    <source>
        <strain evidence="5 6">DSM 8803</strain>
    </source>
</reference>
<dbReference type="InterPro" id="IPR016032">
    <property type="entry name" value="Sig_transdc_resp-reg_C-effctor"/>
</dbReference>
<dbReference type="GO" id="GO:0006355">
    <property type="term" value="P:regulation of DNA-templated transcription"/>
    <property type="evidence" value="ECO:0007669"/>
    <property type="project" value="InterPro"/>
</dbReference>
<dbReference type="InterPro" id="IPR029016">
    <property type="entry name" value="GAF-like_dom_sf"/>
</dbReference>
<evidence type="ECO:0000313" key="5">
    <source>
        <dbReference type="EMBL" id="TQL42168.1"/>
    </source>
</evidence>
<evidence type="ECO:0000256" key="3">
    <source>
        <dbReference type="ARBA" id="ARBA00023163"/>
    </source>
</evidence>
<dbReference type="Gene3D" id="3.30.450.40">
    <property type="match status" value="1"/>
</dbReference>
<dbReference type="CDD" id="cd06170">
    <property type="entry name" value="LuxR_C_like"/>
    <property type="match status" value="1"/>
</dbReference>
<keyword evidence="6" id="KW-1185">Reference proteome</keyword>
<dbReference type="EMBL" id="VFON01000001">
    <property type="protein sequence ID" value="TQL42168.1"/>
    <property type="molecule type" value="Genomic_DNA"/>
</dbReference>
<dbReference type="SUPFAM" id="SSF46894">
    <property type="entry name" value="C-terminal effector domain of the bipartite response regulators"/>
    <property type="match status" value="1"/>
</dbReference>
<dbReference type="PROSITE" id="PS00622">
    <property type="entry name" value="HTH_LUXR_1"/>
    <property type="match status" value="1"/>
</dbReference>
<evidence type="ECO:0000256" key="2">
    <source>
        <dbReference type="ARBA" id="ARBA00023125"/>
    </source>
</evidence>
<proteinExistence type="predicted"/>
<accession>A0A542Y262</accession>
<dbReference type="Gene3D" id="1.10.10.10">
    <property type="entry name" value="Winged helix-like DNA-binding domain superfamily/Winged helix DNA-binding domain"/>
    <property type="match status" value="1"/>
</dbReference>
<dbReference type="InterPro" id="IPR000792">
    <property type="entry name" value="Tscrpt_reg_LuxR_C"/>
</dbReference>
<name>A0A542Y262_9MICO</name>
<dbReference type="InterPro" id="IPR036388">
    <property type="entry name" value="WH-like_DNA-bd_sf"/>
</dbReference>
<evidence type="ECO:0000256" key="1">
    <source>
        <dbReference type="ARBA" id="ARBA00023015"/>
    </source>
</evidence>
<keyword evidence="3" id="KW-0804">Transcription</keyword>
<dbReference type="AlphaFoldDB" id="A0A542Y262"/>
<keyword evidence="1" id="KW-0805">Transcription regulation</keyword>
<dbReference type="OrthoDB" id="4069167at2"/>
<dbReference type="PROSITE" id="PS50043">
    <property type="entry name" value="HTH_LUXR_2"/>
    <property type="match status" value="1"/>
</dbReference>
<keyword evidence="2" id="KW-0238">DNA-binding</keyword>
<evidence type="ECO:0000259" key="4">
    <source>
        <dbReference type="PROSITE" id="PS50043"/>
    </source>
</evidence>